<comment type="cofactor">
    <cofactor evidence="1">
        <name>pyridoxal 5'-phosphate</name>
        <dbReference type="ChEBI" id="CHEBI:597326"/>
    </cofactor>
</comment>
<dbReference type="OrthoDB" id="9774495at2"/>
<protein>
    <submittedName>
        <fullName evidence="7">Putative Threonine aldolase</fullName>
    </submittedName>
</protein>
<evidence type="ECO:0000259" key="6">
    <source>
        <dbReference type="Pfam" id="PF01212"/>
    </source>
</evidence>
<dbReference type="InterPro" id="IPR015421">
    <property type="entry name" value="PyrdxlP-dep_Trfase_major"/>
</dbReference>
<keyword evidence="3" id="KW-0663">Pyridoxal phosphate</keyword>
<dbReference type="GO" id="GO:0006545">
    <property type="term" value="P:glycine biosynthetic process"/>
    <property type="evidence" value="ECO:0007669"/>
    <property type="project" value="TreeGrafter"/>
</dbReference>
<evidence type="ECO:0000313" key="7">
    <source>
        <dbReference type="EMBL" id="ACO45806.1"/>
    </source>
</evidence>
<dbReference type="GO" id="GO:0005829">
    <property type="term" value="C:cytosol"/>
    <property type="evidence" value="ECO:0007669"/>
    <property type="project" value="TreeGrafter"/>
</dbReference>
<feature type="modified residue" description="N6-(pyridoxal phosphate)lysine" evidence="5">
    <location>
        <position position="205"/>
    </location>
</feature>
<dbReference type="NCBIfam" id="NF041359">
    <property type="entry name" value="GntG_guanitoxin"/>
    <property type="match status" value="1"/>
</dbReference>
<dbReference type="KEGG" id="ddr:Deide_09290"/>
<dbReference type="PANTHER" id="PTHR48097:SF9">
    <property type="entry name" value="L-THREONINE ALDOLASE"/>
    <property type="match status" value="1"/>
</dbReference>
<feature type="domain" description="Aromatic amino acid beta-eliminating lyase/threonine aldolase" evidence="6">
    <location>
        <begin position="10"/>
        <end position="290"/>
    </location>
</feature>
<dbReference type="EMBL" id="CP001114">
    <property type="protein sequence ID" value="ACO45806.1"/>
    <property type="molecule type" value="Genomic_DNA"/>
</dbReference>
<dbReference type="GO" id="GO:0006567">
    <property type="term" value="P:L-threonine catabolic process"/>
    <property type="evidence" value="ECO:0007669"/>
    <property type="project" value="TreeGrafter"/>
</dbReference>
<reference evidence="7 8" key="1">
    <citation type="journal article" date="2009" name="PLoS Genet.">
        <title>Alliance of proteomics and genomics to unravel the specificities of Sahara bacterium Deinococcus deserti.</title>
        <authorList>
            <person name="de Groot A."/>
            <person name="Dulermo R."/>
            <person name="Ortet P."/>
            <person name="Blanchard L."/>
            <person name="Guerin P."/>
            <person name="Fernandez B."/>
            <person name="Vacherie B."/>
            <person name="Dossat C."/>
            <person name="Jolivet E."/>
            <person name="Siguier P."/>
            <person name="Chandler M."/>
            <person name="Barakat M."/>
            <person name="Dedieu A."/>
            <person name="Barbe V."/>
            <person name="Heulin T."/>
            <person name="Sommer S."/>
            <person name="Achouak W."/>
            <person name="Armengaud J."/>
        </authorList>
    </citation>
    <scope>NUCLEOTIDE SEQUENCE [LARGE SCALE GENOMIC DNA]</scope>
    <source>
        <strain evidence="8">DSM 17065 / CIP 109153 / LMG 22923 / VCD115</strain>
    </source>
</reference>
<keyword evidence="8" id="KW-1185">Reference proteome</keyword>
<keyword evidence="4" id="KW-0456">Lyase</keyword>
<dbReference type="FunFam" id="3.40.640.10:FF:000030">
    <property type="entry name" value="Low-specificity L-threonine aldolase"/>
    <property type="match status" value="1"/>
</dbReference>
<evidence type="ECO:0000313" key="8">
    <source>
        <dbReference type="Proteomes" id="UP000002208"/>
    </source>
</evidence>
<sequence>MTAPVSVLADFRSDTVTTPTPEMRQAMAQAAVGDDVYGEDPTVNALQTELARLTGFEAGLFMPSGTMTNQVAIALHTRRGEEVVCAEGSHIYEWELGMMAAFSGVVPRFVPAPLGVPDPGDIRLAVRRSIHQSPTGMISLENTHNKAGGTIIPLDVLAAIRNVAQEEGLPLHLDGARVFNAAAALGVPLREITRHFDTVSICLSKGLGAPVGSVLLGSAAAMKQAHRYRKMMGGGMRQAGVLAAAALVAVRDGPARLAQDHRRTQQLARALVDAGFNVDLRAVQTNIIYARMPQAQACVDAWAARGVLASALGPDSVRFVLHHQVTDDGLEAAIRVLTAQSPEQESKPASTMSR</sequence>
<dbReference type="InterPro" id="IPR001597">
    <property type="entry name" value="ArAA_b-elim_lyase/Thr_aldolase"/>
</dbReference>
<dbReference type="InterPro" id="IPR015422">
    <property type="entry name" value="PyrdxlP-dep_Trfase_small"/>
</dbReference>
<dbReference type="Gene3D" id="3.40.640.10">
    <property type="entry name" value="Type I PLP-dependent aspartate aminotransferase-like (Major domain)"/>
    <property type="match status" value="1"/>
</dbReference>
<evidence type="ECO:0000256" key="2">
    <source>
        <dbReference type="ARBA" id="ARBA00006966"/>
    </source>
</evidence>
<dbReference type="STRING" id="546414.Deide_09290"/>
<dbReference type="RefSeq" id="WP_012692929.1">
    <property type="nucleotide sequence ID" value="NC_012526.1"/>
</dbReference>
<dbReference type="SMR" id="C1D1T2"/>
<dbReference type="InterPro" id="IPR023603">
    <property type="entry name" value="Low_specificity_L-TA-like"/>
</dbReference>
<evidence type="ECO:0000256" key="4">
    <source>
        <dbReference type="ARBA" id="ARBA00023239"/>
    </source>
</evidence>
<dbReference type="PANTHER" id="PTHR48097">
    <property type="entry name" value="L-THREONINE ALDOLASE-RELATED"/>
    <property type="match status" value="1"/>
</dbReference>
<comment type="similarity">
    <text evidence="2">Belongs to the threonine aldolase family.</text>
</comment>
<dbReference type="eggNOG" id="COG2008">
    <property type="taxonomic scope" value="Bacteria"/>
</dbReference>
<dbReference type="Proteomes" id="UP000002208">
    <property type="component" value="Chromosome"/>
</dbReference>
<name>C1D1T2_DEIDV</name>
<dbReference type="InterPro" id="IPR015424">
    <property type="entry name" value="PyrdxlP-dep_Trfase"/>
</dbReference>
<dbReference type="Gene3D" id="3.90.1150.10">
    <property type="entry name" value="Aspartate Aminotransferase, domain 1"/>
    <property type="match status" value="1"/>
</dbReference>
<evidence type="ECO:0000256" key="1">
    <source>
        <dbReference type="ARBA" id="ARBA00001933"/>
    </source>
</evidence>
<organism evidence="7 8">
    <name type="scientific">Deinococcus deserti (strain DSM 17065 / CIP 109153 / LMG 22923 / VCD115)</name>
    <dbReference type="NCBI Taxonomy" id="546414"/>
    <lineage>
        <taxon>Bacteria</taxon>
        <taxon>Thermotogati</taxon>
        <taxon>Deinococcota</taxon>
        <taxon>Deinococci</taxon>
        <taxon>Deinococcales</taxon>
        <taxon>Deinococcaceae</taxon>
        <taxon>Deinococcus</taxon>
    </lineage>
</organism>
<evidence type="ECO:0000256" key="5">
    <source>
        <dbReference type="PIRSR" id="PIRSR017617-1"/>
    </source>
</evidence>
<dbReference type="PaxDb" id="546414-Deide_09290"/>
<dbReference type="AlphaFoldDB" id="C1D1T2"/>
<dbReference type="CDD" id="cd06502">
    <property type="entry name" value="TA_like"/>
    <property type="match status" value="1"/>
</dbReference>
<dbReference type="HOGENOM" id="CLU_029381_0_4_0"/>
<accession>C1D1T2</accession>
<gene>
    <name evidence="7" type="ordered locus">Deide_09290</name>
</gene>
<dbReference type="SUPFAM" id="SSF53383">
    <property type="entry name" value="PLP-dependent transferases"/>
    <property type="match status" value="1"/>
</dbReference>
<dbReference type="PIRSF" id="PIRSF017617">
    <property type="entry name" value="Thr_aldolase"/>
    <property type="match status" value="1"/>
</dbReference>
<evidence type="ECO:0000256" key="3">
    <source>
        <dbReference type="ARBA" id="ARBA00022898"/>
    </source>
</evidence>
<dbReference type="Pfam" id="PF01212">
    <property type="entry name" value="Beta_elim_lyase"/>
    <property type="match status" value="1"/>
</dbReference>
<dbReference type="GO" id="GO:0008732">
    <property type="term" value="F:L-allo-threonine aldolase activity"/>
    <property type="evidence" value="ECO:0007669"/>
    <property type="project" value="TreeGrafter"/>
</dbReference>
<proteinExistence type="inferred from homology"/>